<dbReference type="InterPro" id="IPR017937">
    <property type="entry name" value="Thioredoxin_CS"/>
</dbReference>
<dbReference type="Pfam" id="PF08534">
    <property type="entry name" value="Redoxin"/>
    <property type="match status" value="1"/>
</dbReference>
<proteinExistence type="inferred from homology"/>
<feature type="domain" description="Thioredoxin" evidence="6">
    <location>
        <begin position="34"/>
        <end position="178"/>
    </location>
</feature>
<dbReference type="SUPFAM" id="SSF52833">
    <property type="entry name" value="Thioredoxin-like"/>
    <property type="match status" value="1"/>
</dbReference>
<accession>A0A1Y2L5H4</accession>
<dbReference type="STRING" id="1293891.TMES_03810"/>
<dbReference type="InterPro" id="IPR004799">
    <property type="entry name" value="Periplasmic_diS_OxRdtase_DsbE"/>
</dbReference>
<comment type="subcellular location">
    <subcellularLocation>
        <location evidence="1">Cell envelope</location>
    </subcellularLocation>
</comment>
<protein>
    <submittedName>
        <fullName evidence="7">Thiol:disulfide oxidoreductase DsbE</fullName>
    </submittedName>
</protein>
<dbReference type="InterPro" id="IPR013766">
    <property type="entry name" value="Thioredoxin_domain"/>
</dbReference>
<dbReference type="GO" id="GO:0030288">
    <property type="term" value="C:outer membrane-bounded periplasmic space"/>
    <property type="evidence" value="ECO:0007669"/>
    <property type="project" value="InterPro"/>
</dbReference>
<keyword evidence="3" id="KW-0201">Cytochrome c-type biogenesis</keyword>
<comment type="caution">
    <text evidence="7">The sequence shown here is derived from an EMBL/GenBank/DDBJ whole genome shotgun (WGS) entry which is preliminary data.</text>
</comment>
<keyword evidence="5" id="KW-0676">Redox-active center</keyword>
<name>A0A1Y2L5H4_9PROT</name>
<dbReference type="InterPro" id="IPR013740">
    <property type="entry name" value="Redoxin"/>
</dbReference>
<evidence type="ECO:0000256" key="1">
    <source>
        <dbReference type="ARBA" id="ARBA00004196"/>
    </source>
</evidence>
<dbReference type="GO" id="GO:0017004">
    <property type="term" value="P:cytochrome complex assembly"/>
    <property type="evidence" value="ECO:0007669"/>
    <property type="project" value="UniProtKB-KW"/>
</dbReference>
<dbReference type="CDD" id="cd03010">
    <property type="entry name" value="TlpA_like_DsbE"/>
    <property type="match status" value="1"/>
</dbReference>
<dbReference type="Proteomes" id="UP000193391">
    <property type="component" value="Unassembled WGS sequence"/>
</dbReference>
<dbReference type="EMBL" id="JFKA01000001">
    <property type="protein sequence ID" value="OSQ40810.1"/>
    <property type="molecule type" value="Genomic_DNA"/>
</dbReference>
<evidence type="ECO:0000259" key="6">
    <source>
        <dbReference type="PROSITE" id="PS51352"/>
    </source>
</evidence>
<organism evidence="7 8">
    <name type="scientific">Thalassospira mesophila</name>
    <dbReference type="NCBI Taxonomy" id="1293891"/>
    <lineage>
        <taxon>Bacteria</taxon>
        <taxon>Pseudomonadati</taxon>
        <taxon>Pseudomonadota</taxon>
        <taxon>Alphaproteobacteria</taxon>
        <taxon>Rhodospirillales</taxon>
        <taxon>Thalassospiraceae</taxon>
        <taxon>Thalassospira</taxon>
    </lineage>
</organism>
<dbReference type="PANTHER" id="PTHR42852">
    <property type="entry name" value="THIOL:DISULFIDE INTERCHANGE PROTEIN DSBE"/>
    <property type="match status" value="1"/>
</dbReference>
<dbReference type="PROSITE" id="PS51352">
    <property type="entry name" value="THIOREDOXIN_2"/>
    <property type="match status" value="1"/>
</dbReference>
<dbReference type="OrthoDB" id="9799347at2"/>
<dbReference type="PROSITE" id="PS00194">
    <property type="entry name" value="THIOREDOXIN_1"/>
    <property type="match status" value="1"/>
</dbReference>
<evidence type="ECO:0000256" key="2">
    <source>
        <dbReference type="ARBA" id="ARBA00007758"/>
    </source>
</evidence>
<keyword evidence="4" id="KW-1015">Disulfide bond</keyword>
<comment type="similarity">
    <text evidence="2">Belongs to the thioredoxin family. DsbE subfamily.</text>
</comment>
<dbReference type="Gene3D" id="3.40.30.10">
    <property type="entry name" value="Glutaredoxin"/>
    <property type="match status" value="1"/>
</dbReference>
<evidence type="ECO:0000313" key="7">
    <source>
        <dbReference type="EMBL" id="OSQ40810.1"/>
    </source>
</evidence>
<reference evidence="7 8" key="1">
    <citation type="submission" date="2014-03" db="EMBL/GenBank/DDBJ databases">
        <title>The draft genome sequence of Thalassospira mesophila JCM 18969.</title>
        <authorList>
            <person name="Lai Q."/>
            <person name="Shao Z."/>
        </authorList>
    </citation>
    <scope>NUCLEOTIDE SEQUENCE [LARGE SCALE GENOMIC DNA]</scope>
    <source>
        <strain evidence="7 8">JCM 18969</strain>
    </source>
</reference>
<dbReference type="InterPro" id="IPR050553">
    <property type="entry name" value="Thioredoxin_ResA/DsbE_sf"/>
</dbReference>
<dbReference type="RefSeq" id="WP_085579504.1">
    <property type="nucleotide sequence ID" value="NZ_JFKA01000001.1"/>
</dbReference>
<dbReference type="GO" id="GO:0015036">
    <property type="term" value="F:disulfide oxidoreductase activity"/>
    <property type="evidence" value="ECO:0007669"/>
    <property type="project" value="InterPro"/>
</dbReference>
<evidence type="ECO:0000256" key="5">
    <source>
        <dbReference type="ARBA" id="ARBA00023284"/>
    </source>
</evidence>
<dbReference type="NCBIfam" id="TIGR00385">
    <property type="entry name" value="dsbE"/>
    <property type="match status" value="1"/>
</dbReference>
<dbReference type="InterPro" id="IPR036249">
    <property type="entry name" value="Thioredoxin-like_sf"/>
</dbReference>
<dbReference type="PANTHER" id="PTHR42852:SF6">
    <property type="entry name" value="THIOL:DISULFIDE INTERCHANGE PROTEIN DSBE"/>
    <property type="match status" value="1"/>
</dbReference>
<evidence type="ECO:0000313" key="8">
    <source>
        <dbReference type="Proteomes" id="UP000193391"/>
    </source>
</evidence>
<dbReference type="AlphaFoldDB" id="A0A1Y2L5H4"/>
<keyword evidence="8" id="KW-1185">Reference proteome</keyword>
<gene>
    <name evidence="7" type="ORF">TMES_03810</name>
</gene>
<evidence type="ECO:0000256" key="4">
    <source>
        <dbReference type="ARBA" id="ARBA00023157"/>
    </source>
</evidence>
<evidence type="ECO:0000256" key="3">
    <source>
        <dbReference type="ARBA" id="ARBA00022748"/>
    </source>
</evidence>
<sequence length="179" mass="19343">MRFWIAVIPLVLFAALAGIFLTNIGKDQSVIPSALIGKPAPEFSLPPLPGRDKGISRADLTQGHVSVVNVFASWCVPCRAEHPMIKRLAAEAGVPVYGLNYKEKDPQDGVNWLDELGDPYTAVGMDISGRTGIDFGVYGVPETFIIDGDGKIAYKQVGPIDAETLENVLLPKIRELKKG</sequence>